<protein>
    <recommendedName>
        <fullName evidence="2">MOSC domain-containing protein</fullName>
    </recommendedName>
</protein>
<keyword evidence="4" id="KW-1185">Reference proteome</keyword>
<dbReference type="Proteomes" id="UP000294508">
    <property type="component" value="Unassembled WGS sequence"/>
</dbReference>
<dbReference type="GO" id="GO:0003824">
    <property type="term" value="F:catalytic activity"/>
    <property type="evidence" value="ECO:0007669"/>
    <property type="project" value="InterPro"/>
</dbReference>
<gene>
    <name evidence="3" type="ORF">EV652_103438</name>
</gene>
<dbReference type="EMBL" id="SLWN01000003">
    <property type="protein sequence ID" value="TCO33437.1"/>
    <property type="molecule type" value="Genomic_DNA"/>
</dbReference>
<dbReference type="GO" id="GO:0030151">
    <property type="term" value="F:molybdenum ion binding"/>
    <property type="evidence" value="ECO:0007669"/>
    <property type="project" value="InterPro"/>
</dbReference>
<feature type="region of interest" description="Disordered" evidence="1">
    <location>
        <begin position="1"/>
        <end position="24"/>
    </location>
</feature>
<dbReference type="GO" id="GO:0030170">
    <property type="term" value="F:pyridoxal phosphate binding"/>
    <property type="evidence" value="ECO:0007669"/>
    <property type="project" value="InterPro"/>
</dbReference>
<dbReference type="PROSITE" id="PS51340">
    <property type="entry name" value="MOSC"/>
    <property type="match status" value="1"/>
</dbReference>
<accession>A0A4R2HQU1</accession>
<feature type="domain" description="MOSC" evidence="2">
    <location>
        <begin position="20"/>
        <end position="168"/>
    </location>
</feature>
<evidence type="ECO:0000313" key="3">
    <source>
        <dbReference type="EMBL" id="TCO33437.1"/>
    </source>
</evidence>
<feature type="compositionally biased region" description="Basic and acidic residues" evidence="1">
    <location>
        <begin position="8"/>
        <end position="17"/>
    </location>
</feature>
<dbReference type="Gene3D" id="2.40.33.20">
    <property type="entry name" value="PK beta-barrel domain-like"/>
    <property type="match status" value="1"/>
</dbReference>
<dbReference type="AlphaFoldDB" id="A0A4R2HQU1"/>
<sequence>MVSPVHAFEGRPQDGPRADPSAVGRDEVEIRAELGIVGDRYFGQTVHRNAAVTFLDAAAMDDLAETLQLPAAPDPLLLRRNIILRGFPIDTLAAHRASDGTRIPGRRFALNSGAGPIEFQAHRPANPCAWMDAVLAPGAFKALRGHAGIRTTPLTSGSLHLGPASLTVLD</sequence>
<comment type="caution">
    <text evidence="3">The sequence shown here is derived from an EMBL/GenBank/DDBJ whole genome shotgun (WGS) entry which is preliminary data.</text>
</comment>
<organism evidence="3 4">
    <name type="scientific">Kribbella steppae</name>
    <dbReference type="NCBI Taxonomy" id="2512223"/>
    <lineage>
        <taxon>Bacteria</taxon>
        <taxon>Bacillati</taxon>
        <taxon>Actinomycetota</taxon>
        <taxon>Actinomycetes</taxon>
        <taxon>Propionibacteriales</taxon>
        <taxon>Kribbellaceae</taxon>
        <taxon>Kribbella</taxon>
    </lineage>
</organism>
<name>A0A4R2HQU1_9ACTN</name>
<proteinExistence type="predicted"/>
<dbReference type="InterPro" id="IPR005302">
    <property type="entry name" value="MoCF_Sase_C"/>
</dbReference>
<dbReference type="InterPro" id="IPR011037">
    <property type="entry name" value="Pyrv_Knase-like_insert_dom_sf"/>
</dbReference>
<evidence type="ECO:0000259" key="2">
    <source>
        <dbReference type="PROSITE" id="PS51340"/>
    </source>
</evidence>
<reference evidence="3 4" key="1">
    <citation type="journal article" date="2015" name="Stand. Genomic Sci.">
        <title>Genomic Encyclopedia of Bacterial and Archaeal Type Strains, Phase III: the genomes of soil and plant-associated and newly described type strains.</title>
        <authorList>
            <person name="Whitman W.B."/>
            <person name="Woyke T."/>
            <person name="Klenk H.P."/>
            <person name="Zhou Y."/>
            <person name="Lilburn T.G."/>
            <person name="Beck B.J."/>
            <person name="De Vos P."/>
            <person name="Vandamme P."/>
            <person name="Eisen J.A."/>
            <person name="Garrity G."/>
            <person name="Hugenholtz P."/>
            <person name="Kyrpides N.C."/>
        </authorList>
    </citation>
    <scope>NUCLEOTIDE SEQUENCE [LARGE SCALE GENOMIC DNA]</scope>
    <source>
        <strain evidence="3 4">VKM Ac-2572</strain>
    </source>
</reference>
<dbReference type="SUPFAM" id="SSF50800">
    <property type="entry name" value="PK beta-barrel domain-like"/>
    <property type="match status" value="1"/>
</dbReference>
<evidence type="ECO:0000256" key="1">
    <source>
        <dbReference type="SAM" id="MobiDB-lite"/>
    </source>
</evidence>
<evidence type="ECO:0000313" key="4">
    <source>
        <dbReference type="Proteomes" id="UP000294508"/>
    </source>
</evidence>